<sequence>MASTLAGQGPPTLIDSLSPTDHATAINEFSSRLKYYPKLPAINDPLFPQALLAFGNLISKLYHLIRMARSEAIAGASSARVSVNSNLVQGAMPVQRSDASLRSQEEDAQRQIALVQRQEELLQQQAEQIRSRDHVIQQQGQRIQKLTNENVQLGKRLYSLDAQANGWQLV</sequence>
<name>A0A1E1KDK8_9HELO</name>
<reference evidence="3" key="1">
    <citation type="submission" date="2016-03" db="EMBL/GenBank/DDBJ databases">
        <authorList>
            <person name="Ploux O."/>
        </authorList>
    </citation>
    <scope>NUCLEOTIDE SEQUENCE [LARGE SCALE GENOMIC DNA]</scope>
    <source>
        <strain evidence="3">UK7</strain>
    </source>
</reference>
<gene>
    <name evidence="2" type="ORF">RCO7_06539</name>
</gene>
<evidence type="ECO:0000313" key="3">
    <source>
        <dbReference type="Proteomes" id="UP000178129"/>
    </source>
</evidence>
<accession>A0A1E1KDK8</accession>
<evidence type="ECO:0000313" key="2">
    <source>
        <dbReference type="EMBL" id="CZS94814.1"/>
    </source>
</evidence>
<evidence type="ECO:0000256" key="1">
    <source>
        <dbReference type="SAM" id="Coils"/>
    </source>
</evidence>
<comment type="caution">
    <text evidence="2">The sequence shown here is derived from an EMBL/GenBank/DDBJ whole genome shotgun (WGS) entry which is preliminary data.</text>
</comment>
<organism evidence="2 3">
    <name type="scientific">Rhynchosporium graminicola</name>
    <dbReference type="NCBI Taxonomy" id="2792576"/>
    <lineage>
        <taxon>Eukaryota</taxon>
        <taxon>Fungi</taxon>
        <taxon>Dikarya</taxon>
        <taxon>Ascomycota</taxon>
        <taxon>Pezizomycotina</taxon>
        <taxon>Leotiomycetes</taxon>
        <taxon>Helotiales</taxon>
        <taxon>Ploettnerulaceae</taxon>
        <taxon>Rhynchosporium</taxon>
    </lineage>
</organism>
<proteinExistence type="predicted"/>
<dbReference type="Proteomes" id="UP000178129">
    <property type="component" value="Unassembled WGS sequence"/>
</dbReference>
<dbReference type="EMBL" id="FJUW01000009">
    <property type="protein sequence ID" value="CZS94814.1"/>
    <property type="molecule type" value="Genomic_DNA"/>
</dbReference>
<dbReference type="InParanoid" id="A0A1E1KDK8"/>
<keyword evidence="3" id="KW-1185">Reference proteome</keyword>
<keyword evidence="1" id="KW-0175">Coiled coil</keyword>
<protein>
    <submittedName>
        <fullName evidence="2">Uncharacterized protein</fullName>
    </submittedName>
</protein>
<feature type="coiled-coil region" evidence="1">
    <location>
        <begin position="101"/>
        <end position="156"/>
    </location>
</feature>
<dbReference type="AlphaFoldDB" id="A0A1E1KDK8"/>